<dbReference type="Proteomes" id="UP000294656">
    <property type="component" value="Unassembled WGS sequence"/>
</dbReference>
<dbReference type="GO" id="GO:0032259">
    <property type="term" value="P:methylation"/>
    <property type="evidence" value="ECO:0007669"/>
    <property type="project" value="UniProtKB-KW"/>
</dbReference>
<keyword evidence="4 8" id="KW-0808">Transferase</keyword>
<proteinExistence type="inferred from homology"/>
<evidence type="ECO:0000256" key="5">
    <source>
        <dbReference type="ARBA" id="ARBA00022763"/>
    </source>
</evidence>
<dbReference type="OrthoDB" id="9811249at2"/>
<feature type="active site" description="Nucleophile; methyl group acceptor" evidence="8">
    <location>
        <position position="121"/>
    </location>
</feature>
<dbReference type="InterPro" id="IPR014048">
    <property type="entry name" value="MethylDNA_cys_MeTrfase_DNA-bd"/>
</dbReference>
<feature type="domain" description="Methylguanine DNA methyltransferase ribonuclease-like" evidence="10">
    <location>
        <begin position="2"/>
        <end position="65"/>
    </location>
</feature>
<evidence type="ECO:0000259" key="10">
    <source>
        <dbReference type="Pfam" id="PF02870"/>
    </source>
</evidence>
<dbReference type="RefSeq" id="WP_133503073.1">
    <property type="nucleotide sequence ID" value="NZ_SNXC01000010.1"/>
</dbReference>
<accession>A0A4V3CGS3</accession>
<keyword evidence="12" id="KW-1185">Reference proteome</keyword>
<comment type="similarity">
    <text evidence="8">Belongs to the MGMT family.</text>
</comment>
<dbReference type="SUPFAM" id="SSF46767">
    <property type="entry name" value="Methylated DNA-protein cysteine methyltransferase, C-terminal domain"/>
    <property type="match status" value="1"/>
</dbReference>
<dbReference type="PANTHER" id="PTHR10815">
    <property type="entry name" value="METHYLATED-DNA--PROTEIN-CYSTEINE METHYLTRANSFERASE"/>
    <property type="match status" value="1"/>
</dbReference>
<dbReference type="Pfam" id="PF02870">
    <property type="entry name" value="Methyltransf_1N"/>
    <property type="match status" value="1"/>
</dbReference>
<reference evidence="11 12" key="1">
    <citation type="submission" date="2019-03" db="EMBL/GenBank/DDBJ databases">
        <title>Genomic Encyclopedia of Type Strains, Phase III (KMG-III): the genomes of soil and plant-associated and newly described type strains.</title>
        <authorList>
            <person name="Whitman W."/>
        </authorList>
    </citation>
    <scope>NUCLEOTIDE SEQUENCE [LARGE SCALE GENOMIC DNA]</scope>
    <source>
        <strain evidence="11 12">CECT 7378</strain>
    </source>
</reference>
<evidence type="ECO:0000256" key="2">
    <source>
        <dbReference type="ARBA" id="ARBA00022490"/>
    </source>
</evidence>
<evidence type="ECO:0000256" key="7">
    <source>
        <dbReference type="ARBA" id="ARBA00049348"/>
    </source>
</evidence>
<comment type="subcellular location">
    <subcellularLocation>
        <location evidence="8">Cytoplasm</location>
    </subcellularLocation>
</comment>
<comment type="catalytic activity">
    <reaction evidence="7 8">
        <text>a 6-O-methyl-2'-deoxyguanosine in DNA + L-cysteinyl-[protein] = S-methyl-L-cysteinyl-[protein] + a 2'-deoxyguanosine in DNA</text>
        <dbReference type="Rhea" id="RHEA:24000"/>
        <dbReference type="Rhea" id="RHEA-COMP:10131"/>
        <dbReference type="Rhea" id="RHEA-COMP:10132"/>
        <dbReference type="Rhea" id="RHEA-COMP:11367"/>
        <dbReference type="Rhea" id="RHEA-COMP:11368"/>
        <dbReference type="ChEBI" id="CHEBI:29950"/>
        <dbReference type="ChEBI" id="CHEBI:82612"/>
        <dbReference type="ChEBI" id="CHEBI:85445"/>
        <dbReference type="ChEBI" id="CHEBI:85448"/>
        <dbReference type="EC" id="2.1.1.63"/>
    </reaction>
</comment>
<keyword evidence="6 8" id="KW-0234">DNA repair</keyword>
<dbReference type="CDD" id="cd06445">
    <property type="entry name" value="ATase"/>
    <property type="match status" value="1"/>
</dbReference>
<evidence type="ECO:0000256" key="4">
    <source>
        <dbReference type="ARBA" id="ARBA00022679"/>
    </source>
</evidence>
<dbReference type="Gene3D" id="1.10.10.10">
    <property type="entry name" value="Winged helix-like DNA-binding domain superfamily/Winged helix DNA-binding domain"/>
    <property type="match status" value="1"/>
</dbReference>
<organism evidence="11 12">
    <name type="scientific">Marinomonas balearica</name>
    <dbReference type="NCBI Taxonomy" id="491947"/>
    <lineage>
        <taxon>Bacteria</taxon>
        <taxon>Pseudomonadati</taxon>
        <taxon>Pseudomonadota</taxon>
        <taxon>Gammaproteobacteria</taxon>
        <taxon>Oceanospirillales</taxon>
        <taxon>Oceanospirillaceae</taxon>
        <taxon>Marinomonas</taxon>
    </lineage>
</organism>
<dbReference type="AlphaFoldDB" id="A0A4V3CGS3"/>
<dbReference type="GO" id="GO:0005737">
    <property type="term" value="C:cytoplasm"/>
    <property type="evidence" value="ECO:0007669"/>
    <property type="project" value="UniProtKB-SubCell"/>
</dbReference>
<gene>
    <name evidence="11" type="ORF">DFP79_1265</name>
</gene>
<keyword evidence="5 8" id="KW-0227">DNA damage</keyword>
<evidence type="ECO:0000256" key="6">
    <source>
        <dbReference type="ARBA" id="ARBA00023204"/>
    </source>
</evidence>
<protein>
    <recommendedName>
        <fullName evidence="8">Methylated-DNA--protein-cysteine methyltransferase</fullName>
        <ecNumber evidence="8">2.1.1.63</ecNumber>
    </recommendedName>
    <alternativeName>
        <fullName evidence="8">6-O-methylguanine-DNA methyltransferase</fullName>
        <shortName evidence="8">MGMT</shortName>
    </alternativeName>
    <alternativeName>
        <fullName evidence="8">O-6-methylguanine-DNA-alkyltransferase</fullName>
    </alternativeName>
</protein>
<sequence>MIYNDYFESPLGKIEIKASEEGITQVIFCGEQTTEVISSPVIRECQQQLDAYFSRQLKHFTLPLDMQGTDFQKRVWQILTHIPFGKTLSYMDIAEQLNNPKAVRAVGGANGRNPISLLVPCHRVIGKKGTLTGYAGGVARKQWLLEHEGITVNDKSDNKEKLNEAIHRRQDKTQFLD</sequence>
<dbReference type="HAMAP" id="MF_00772">
    <property type="entry name" value="OGT"/>
    <property type="match status" value="1"/>
</dbReference>
<dbReference type="InterPro" id="IPR001497">
    <property type="entry name" value="MethylDNA_cys_MeTrfase_AS"/>
</dbReference>
<dbReference type="Gene3D" id="3.30.160.70">
    <property type="entry name" value="Methylated DNA-protein cysteine methyltransferase domain"/>
    <property type="match status" value="1"/>
</dbReference>
<dbReference type="PROSITE" id="PS00374">
    <property type="entry name" value="MGMT"/>
    <property type="match status" value="1"/>
</dbReference>
<dbReference type="EMBL" id="SNXC01000010">
    <property type="protein sequence ID" value="TDO98852.1"/>
    <property type="molecule type" value="Genomic_DNA"/>
</dbReference>
<dbReference type="InterPro" id="IPR023546">
    <property type="entry name" value="MGMT"/>
</dbReference>
<evidence type="ECO:0000313" key="11">
    <source>
        <dbReference type="EMBL" id="TDO98852.1"/>
    </source>
</evidence>
<comment type="catalytic activity">
    <reaction evidence="1 8">
        <text>a 4-O-methyl-thymidine in DNA + L-cysteinyl-[protein] = a thymidine in DNA + S-methyl-L-cysteinyl-[protein]</text>
        <dbReference type="Rhea" id="RHEA:53428"/>
        <dbReference type="Rhea" id="RHEA-COMP:10131"/>
        <dbReference type="Rhea" id="RHEA-COMP:10132"/>
        <dbReference type="Rhea" id="RHEA-COMP:13555"/>
        <dbReference type="Rhea" id="RHEA-COMP:13556"/>
        <dbReference type="ChEBI" id="CHEBI:29950"/>
        <dbReference type="ChEBI" id="CHEBI:82612"/>
        <dbReference type="ChEBI" id="CHEBI:137386"/>
        <dbReference type="ChEBI" id="CHEBI:137387"/>
        <dbReference type="EC" id="2.1.1.63"/>
    </reaction>
</comment>
<name>A0A4V3CGS3_9GAMM</name>
<comment type="miscellaneous">
    <text evidence="8">This enzyme catalyzes only one turnover and therefore is not strictly catalytic. According to one definition, an enzyme is a biocatalyst that acts repeatedly and over many reaction cycles.</text>
</comment>
<dbReference type="InterPro" id="IPR008332">
    <property type="entry name" value="MethylG_MeTrfase_N"/>
</dbReference>
<evidence type="ECO:0000256" key="8">
    <source>
        <dbReference type="HAMAP-Rule" id="MF_00772"/>
    </source>
</evidence>
<evidence type="ECO:0000313" key="12">
    <source>
        <dbReference type="Proteomes" id="UP000294656"/>
    </source>
</evidence>
<dbReference type="InterPro" id="IPR036388">
    <property type="entry name" value="WH-like_DNA-bd_sf"/>
</dbReference>
<comment type="function">
    <text evidence="8">Involved in the cellular defense against the biological effects of O6-methylguanine (O6-MeG) and O4-methylthymine (O4-MeT) in DNA. Repairs the methylated nucleobase in DNA by stoichiometrically transferring the methyl group to a cysteine residue in the enzyme. This is a suicide reaction: the enzyme is irreversibly inactivated.</text>
</comment>
<dbReference type="NCBIfam" id="TIGR00589">
    <property type="entry name" value="ogt"/>
    <property type="match status" value="1"/>
</dbReference>
<evidence type="ECO:0000256" key="1">
    <source>
        <dbReference type="ARBA" id="ARBA00001286"/>
    </source>
</evidence>
<dbReference type="Pfam" id="PF01035">
    <property type="entry name" value="DNA_binding_1"/>
    <property type="match status" value="1"/>
</dbReference>
<dbReference type="GO" id="GO:0006307">
    <property type="term" value="P:DNA alkylation repair"/>
    <property type="evidence" value="ECO:0007669"/>
    <property type="project" value="UniProtKB-UniRule"/>
</dbReference>
<dbReference type="GO" id="GO:0003908">
    <property type="term" value="F:methylated-DNA-[protein]-cysteine S-methyltransferase activity"/>
    <property type="evidence" value="ECO:0007669"/>
    <property type="project" value="UniProtKB-UniRule"/>
</dbReference>
<dbReference type="SUPFAM" id="SSF53155">
    <property type="entry name" value="Methylated DNA-protein cysteine methyltransferase domain"/>
    <property type="match status" value="1"/>
</dbReference>
<comment type="caution">
    <text evidence="11">The sequence shown here is derived from an EMBL/GenBank/DDBJ whole genome shotgun (WGS) entry which is preliminary data.</text>
</comment>
<feature type="domain" description="Methylated-DNA-[protein]-cysteine S-methyltransferase DNA binding" evidence="9">
    <location>
        <begin position="70"/>
        <end position="150"/>
    </location>
</feature>
<dbReference type="InterPro" id="IPR036217">
    <property type="entry name" value="MethylDNA_cys_MeTrfase_DNAb"/>
</dbReference>
<dbReference type="InterPro" id="IPR036631">
    <property type="entry name" value="MGMT_N_sf"/>
</dbReference>
<dbReference type="PANTHER" id="PTHR10815:SF5">
    <property type="entry name" value="METHYLATED-DNA--PROTEIN-CYSTEINE METHYLTRANSFERASE"/>
    <property type="match status" value="1"/>
</dbReference>
<dbReference type="EC" id="2.1.1.63" evidence="8"/>
<dbReference type="FunFam" id="1.10.10.10:FF:000337">
    <property type="entry name" value="Methylated-DNA--protein-cysteine methyltransferase"/>
    <property type="match status" value="1"/>
</dbReference>
<keyword evidence="3 8" id="KW-0489">Methyltransferase</keyword>
<keyword evidence="2 8" id="KW-0963">Cytoplasm</keyword>
<evidence type="ECO:0000259" key="9">
    <source>
        <dbReference type="Pfam" id="PF01035"/>
    </source>
</evidence>
<evidence type="ECO:0000256" key="3">
    <source>
        <dbReference type="ARBA" id="ARBA00022603"/>
    </source>
</evidence>